<keyword evidence="3" id="KW-0446">Lipid-binding</keyword>
<dbReference type="InterPro" id="IPR008628">
    <property type="entry name" value="GPP34-like"/>
</dbReference>
<evidence type="ECO:0000256" key="4">
    <source>
        <dbReference type="ARBA" id="ARBA00023136"/>
    </source>
</evidence>
<dbReference type="GO" id="GO:0070273">
    <property type="term" value="F:phosphatidylinositol-4-phosphate binding"/>
    <property type="evidence" value="ECO:0007669"/>
    <property type="project" value="InterPro"/>
</dbReference>
<accession>A0A2T0KFW9</accession>
<dbReference type="RefSeq" id="WP_106319012.1">
    <property type="nucleotide sequence ID" value="NZ_BOMO01000029.1"/>
</dbReference>
<comment type="caution">
    <text evidence="5">The sequence shown here is derived from an EMBL/GenBank/DDBJ whole genome shotgun (WGS) entry which is preliminary data.</text>
</comment>
<comment type="subcellular location">
    <subcellularLocation>
        <location evidence="1">Golgi apparatus membrane</location>
        <topology evidence="1">Peripheral membrane protein</topology>
        <orientation evidence="1">Cytoplasmic side</orientation>
    </subcellularLocation>
</comment>
<evidence type="ECO:0000256" key="1">
    <source>
        <dbReference type="ARBA" id="ARBA00004255"/>
    </source>
</evidence>
<evidence type="ECO:0000313" key="6">
    <source>
        <dbReference type="Proteomes" id="UP000239415"/>
    </source>
</evidence>
<reference evidence="5 6" key="1">
    <citation type="submission" date="2018-03" db="EMBL/GenBank/DDBJ databases">
        <title>Genomic Encyclopedia of Archaeal and Bacterial Type Strains, Phase II (KMG-II): from individual species to whole genera.</title>
        <authorList>
            <person name="Goeker M."/>
        </authorList>
    </citation>
    <scope>NUCLEOTIDE SEQUENCE [LARGE SCALE GENOMIC DNA]</scope>
    <source>
        <strain evidence="5 6">DSM 43146</strain>
    </source>
</reference>
<evidence type="ECO:0000313" key="5">
    <source>
        <dbReference type="EMBL" id="PRX22275.1"/>
    </source>
</evidence>
<gene>
    <name evidence="5" type="ORF">CLV67_105452</name>
</gene>
<dbReference type="EMBL" id="PVMZ01000005">
    <property type="protein sequence ID" value="PRX22275.1"/>
    <property type="molecule type" value="Genomic_DNA"/>
</dbReference>
<keyword evidence="6" id="KW-1185">Reference proteome</keyword>
<dbReference type="GO" id="GO:0005737">
    <property type="term" value="C:cytoplasm"/>
    <property type="evidence" value="ECO:0007669"/>
    <property type="project" value="UniProtKB-ARBA"/>
</dbReference>
<proteinExistence type="predicted"/>
<sequence length="208" mass="22657">MTLPGSLPQRIFLLAHDPDKGRFRVGTEIGAMTRAAVLADLYLKGLLTDENGRATVAGRHPVADPVLAAVLEEIKAAKPRKWQHWVDRRQSPTVKAVRQQLNDGGWVRVEPYKALGIFPLTRVTIRDPRVRKELLSRVRGALRDPAGKVDHTDAAMVAIVAAGGLGIVLDRKTRRAEKQRIQHLNDLSGPIAQALRKSIEASAAAAAG</sequence>
<dbReference type="Pfam" id="PF05719">
    <property type="entry name" value="GPP34"/>
    <property type="match status" value="1"/>
</dbReference>
<keyword evidence="4" id="KW-0472">Membrane</keyword>
<evidence type="ECO:0000256" key="3">
    <source>
        <dbReference type="ARBA" id="ARBA00023121"/>
    </source>
</evidence>
<organism evidence="5 6">
    <name type="scientific">Actinoplanes italicus</name>
    <dbReference type="NCBI Taxonomy" id="113567"/>
    <lineage>
        <taxon>Bacteria</taxon>
        <taxon>Bacillati</taxon>
        <taxon>Actinomycetota</taxon>
        <taxon>Actinomycetes</taxon>
        <taxon>Micromonosporales</taxon>
        <taxon>Micromonosporaceae</taxon>
        <taxon>Actinoplanes</taxon>
    </lineage>
</organism>
<dbReference type="InterPro" id="IPR038261">
    <property type="entry name" value="GPP34-like_sf"/>
</dbReference>
<keyword evidence="2" id="KW-0333">Golgi apparatus</keyword>
<dbReference type="Gene3D" id="1.10.3630.10">
    <property type="entry name" value="yeast vps74-n-term truncation variant domain like"/>
    <property type="match status" value="1"/>
</dbReference>
<protein>
    <submittedName>
        <fullName evidence="5">Golgi phosphoprotein 3 GPP34</fullName>
    </submittedName>
</protein>
<name>A0A2T0KFW9_9ACTN</name>
<dbReference type="Proteomes" id="UP000239415">
    <property type="component" value="Unassembled WGS sequence"/>
</dbReference>
<dbReference type="OrthoDB" id="4717569at2"/>
<dbReference type="GO" id="GO:0012505">
    <property type="term" value="C:endomembrane system"/>
    <property type="evidence" value="ECO:0007669"/>
    <property type="project" value="UniProtKB-ARBA"/>
</dbReference>
<evidence type="ECO:0000256" key="2">
    <source>
        <dbReference type="ARBA" id="ARBA00023034"/>
    </source>
</evidence>
<dbReference type="AlphaFoldDB" id="A0A2T0KFW9"/>